<proteinExistence type="predicted"/>
<sequence>MAEQMDANKVNFIISFNKKQHEIITRTGVDPNEKLKDLRQTIYKLTEVAPPLQKLMFKGILKDEDKTVQELGIKEGTKIMMIGSTISDVMNASAPTEATTQVKEGESFYTTSAHTYPEDNSESLSEKMPHKKIIAKGKPDEIEPALKGRNDPLPPAGLKGMLNNTGVKIRLTFKVFTQELWISSASNTQKINFSQIRGVTFEPIKGNEDYHIVALHLGSSDSSKYYIYWVPCQYTKAIRSTIMSRPCEFVR</sequence>
<dbReference type="EMBL" id="MDYQ01000109">
    <property type="protein sequence ID" value="PRP82162.1"/>
    <property type="molecule type" value="Genomic_DNA"/>
</dbReference>
<reference evidence="2 3" key="1">
    <citation type="journal article" date="2018" name="Genome Biol. Evol.">
        <title>Multiple Roots of Fruiting Body Formation in Amoebozoa.</title>
        <authorList>
            <person name="Hillmann F."/>
            <person name="Forbes G."/>
            <person name="Novohradska S."/>
            <person name="Ferling I."/>
            <person name="Riege K."/>
            <person name="Groth M."/>
            <person name="Westermann M."/>
            <person name="Marz M."/>
            <person name="Spaller T."/>
            <person name="Winckler T."/>
            <person name="Schaap P."/>
            <person name="Glockner G."/>
        </authorList>
    </citation>
    <scope>NUCLEOTIDE SEQUENCE [LARGE SCALE GENOMIC DNA]</scope>
    <source>
        <strain evidence="2 3">Jena</strain>
    </source>
</reference>
<gene>
    <name evidence="2" type="ORF">PROFUN_10433</name>
</gene>
<protein>
    <recommendedName>
        <fullName evidence="1">Ubiquitin-like domain-containing protein</fullName>
    </recommendedName>
</protein>
<dbReference type="InterPro" id="IPR000626">
    <property type="entry name" value="Ubiquitin-like_dom"/>
</dbReference>
<dbReference type="STRING" id="1890364.A0A2P6NE11"/>
<dbReference type="PANTHER" id="PTHR16470">
    <property type="entry name" value="UBIQUITIN DOMAIN-CONTAINING PROTEIN UBFD1"/>
    <property type="match status" value="1"/>
</dbReference>
<dbReference type="InParanoid" id="A0A2P6NE11"/>
<dbReference type="Proteomes" id="UP000241769">
    <property type="component" value="Unassembled WGS sequence"/>
</dbReference>
<dbReference type="PANTHER" id="PTHR16470:SF0">
    <property type="entry name" value="UBIQUITIN DOMAIN-CONTAINING PROTEIN UBFD1"/>
    <property type="match status" value="1"/>
</dbReference>
<dbReference type="Pfam" id="PF25343">
    <property type="entry name" value="PH_UBFD1_C"/>
    <property type="match status" value="1"/>
</dbReference>
<name>A0A2P6NE11_9EUKA</name>
<comment type="caution">
    <text evidence="2">The sequence shown here is derived from an EMBL/GenBank/DDBJ whole genome shotgun (WGS) entry which is preliminary data.</text>
</comment>
<dbReference type="GO" id="GO:0045296">
    <property type="term" value="F:cadherin binding"/>
    <property type="evidence" value="ECO:0007669"/>
    <property type="project" value="TreeGrafter"/>
</dbReference>
<dbReference type="GO" id="GO:0003723">
    <property type="term" value="F:RNA binding"/>
    <property type="evidence" value="ECO:0007669"/>
    <property type="project" value="TreeGrafter"/>
</dbReference>
<organism evidence="2 3">
    <name type="scientific">Planoprotostelium fungivorum</name>
    <dbReference type="NCBI Taxonomy" id="1890364"/>
    <lineage>
        <taxon>Eukaryota</taxon>
        <taxon>Amoebozoa</taxon>
        <taxon>Evosea</taxon>
        <taxon>Variosea</taxon>
        <taxon>Cavosteliida</taxon>
        <taxon>Cavosteliaceae</taxon>
        <taxon>Planoprotostelium</taxon>
    </lineage>
</organism>
<accession>A0A2P6NE11</accession>
<dbReference type="Pfam" id="PF00240">
    <property type="entry name" value="ubiquitin"/>
    <property type="match status" value="1"/>
</dbReference>
<dbReference type="InterPro" id="IPR057455">
    <property type="entry name" value="UBFD1_C"/>
</dbReference>
<evidence type="ECO:0000313" key="2">
    <source>
        <dbReference type="EMBL" id="PRP82162.1"/>
    </source>
</evidence>
<keyword evidence="3" id="KW-1185">Reference proteome</keyword>
<dbReference type="PROSITE" id="PS50053">
    <property type="entry name" value="UBIQUITIN_2"/>
    <property type="match status" value="1"/>
</dbReference>
<dbReference type="OrthoDB" id="267397at2759"/>
<dbReference type="SUPFAM" id="SSF54236">
    <property type="entry name" value="Ubiquitin-like"/>
    <property type="match status" value="1"/>
</dbReference>
<evidence type="ECO:0000259" key="1">
    <source>
        <dbReference type="PROSITE" id="PS50053"/>
    </source>
</evidence>
<feature type="domain" description="Ubiquitin-like" evidence="1">
    <location>
        <begin position="29"/>
        <end position="82"/>
    </location>
</feature>
<dbReference type="SMART" id="SM00213">
    <property type="entry name" value="UBQ"/>
    <property type="match status" value="1"/>
</dbReference>
<dbReference type="AlphaFoldDB" id="A0A2P6NE11"/>
<dbReference type="InterPro" id="IPR029071">
    <property type="entry name" value="Ubiquitin-like_domsf"/>
</dbReference>
<dbReference type="InterPro" id="IPR039120">
    <property type="entry name" value="UBFD1"/>
</dbReference>
<dbReference type="Gene3D" id="3.10.20.90">
    <property type="entry name" value="Phosphatidylinositol 3-kinase Catalytic Subunit, Chain A, domain 1"/>
    <property type="match status" value="1"/>
</dbReference>
<evidence type="ECO:0000313" key="3">
    <source>
        <dbReference type="Proteomes" id="UP000241769"/>
    </source>
</evidence>